<reference evidence="8 9" key="1">
    <citation type="journal article" date="2016" name="Nat. Commun.">
        <title>Thousands of microbial genomes shed light on interconnected biogeochemical processes in an aquifer system.</title>
        <authorList>
            <person name="Anantharaman K."/>
            <person name="Brown C.T."/>
            <person name="Hug L.A."/>
            <person name="Sharon I."/>
            <person name="Castelle C.J."/>
            <person name="Probst A.J."/>
            <person name="Thomas B.C."/>
            <person name="Singh A."/>
            <person name="Wilkins M.J."/>
            <person name="Karaoz U."/>
            <person name="Brodie E.L."/>
            <person name="Williams K.H."/>
            <person name="Hubbard S.S."/>
            <person name="Banfield J.F."/>
        </authorList>
    </citation>
    <scope>NUCLEOTIDE SEQUENCE [LARGE SCALE GENOMIC DNA]</scope>
</reference>
<comment type="catalytic activity">
    <reaction evidence="1">
        <text>a 4-O-methyl-thymidine in DNA + L-cysteinyl-[protein] = a thymidine in DNA + S-methyl-L-cysteinyl-[protein]</text>
        <dbReference type="Rhea" id="RHEA:53428"/>
        <dbReference type="Rhea" id="RHEA-COMP:10131"/>
        <dbReference type="Rhea" id="RHEA-COMP:10132"/>
        <dbReference type="Rhea" id="RHEA-COMP:13555"/>
        <dbReference type="Rhea" id="RHEA-COMP:13556"/>
        <dbReference type="ChEBI" id="CHEBI:29950"/>
        <dbReference type="ChEBI" id="CHEBI:82612"/>
        <dbReference type="ChEBI" id="CHEBI:137386"/>
        <dbReference type="ChEBI" id="CHEBI:137387"/>
        <dbReference type="EC" id="2.1.1.63"/>
    </reaction>
</comment>
<dbReference type="InterPro" id="IPR036388">
    <property type="entry name" value="WH-like_DNA-bd_sf"/>
</dbReference>
<dbReference type="InterPro" id="IPR036217">
    <property type="entry name" value="MethylDNA_cys_MeTrfase_DNAb"/>
</dbReference>
<keyword evidence="2" id="KW-0489">Methyltransferase</keyword>
<organism evidence="8 9">
    <name type="scientific">Candidatus Roizmanbacteria bacterium RIFCSPHIGHO2_02_FULL_37_24</name>
    <dbReference type="NCBI Taxonomy" id="1802037"/>
    <lineage>
        <taxon>Bacteria</taxon>
        <taxon>Candidatus Roizmaniibacteriota</taxon>
    </lineage>
</organism>
<evidence type="ECO:0000313" key="8">
    <source>
        <dbReference type="EMBL" id="OGK24813.1"/>
    </source>
</evidence>
<dbReference type="Gene3D" id="1.10.10.10">
    <property type="entry name" value="Winged helix-like DNA-binding domain superfamily/Winged helix DNA-binding domain"/>
    <property type="match status" value="1"/>
</dbReference>
<dbReference type="CDD" id="cd06445">
    <property type="entry name" value="ATase"/>
    <property type="match status" value="1"/>
</dbReference>
<dbReference type="NCBIfam" id="TIGR00589">
    <property type="entry name" value="ogt"/>
    <property type="match status" value="1"/>
</dbReference>
<comment type="catalytic activity">
    <reaction evidence="6">
        <text>a 6-O-methyl-2'-deoxyguanosine in DNA + L-cysteinyl-[protein] = S-methyl-L-cysteinyl-[protein] + a 2'-deoxyguanosine in DNA</text>
        <dbReference type="Rhea" id="RHEA:24000"/>
        <dbReference type="Rhea" id="RHEA-COMP:10131"/>
        <dbReference type="Rhea" id="RHEA-COMP:10132"/>
        <dbReference type="Rhea" id="RHEA-COMP:11367"/>
        <dbReference type="Rhea" id="RHEA-COMP:11368"/>
        <dbReference type="ChEBI" id="CHEBI:29950"/>
        <dbReference type="ChEBI" id="CHEBI:82612"/>
        <dbReference type="ChEBI" id="CHEBI:85445"/>
        <dbReference type="ChEBI" id="CHEBI:85448"/>
        <dbReference type="EC" id="2.1.1.63"/>
    </reaction>
</comment>
<dbReference type="InterPro" id="IPR052520">
    <property type="entry name" value="ATL_DNA_repair"/>
</dbReference>
<sequence length="100" mass="11053">MDNKKVLTLLKKIPRGKITTYKMLAQVSGVKNPRLVGQILHGNIDPQAFPCHRVIRSDGNIAHGYAFGGKNAQIQKLRKEGVLFIGNKVDLSKSLCILTE</sequence>
<evidence type="ECO:0000256" key="2">
    <source>
        <dbReference type="ARBA" id="ARBA00022603"/>
    </source>
</evidence>
<evidence type="ECO:0000256" key="4">
    <source>
        <dbReference type="ARBA" id="ARBA00022763"/>
    </source>
</evidence>
<dbReference type="Proteomes" id="UP000177159">
    <property type="component" value="Unassembled WGS sequence"/>
</dbReference>
<feature type="domain" description="Methylated-DNA-[protein]-cysteine S-methyltransferase DNA binding" evidence="7">
    <location>
        <begin position="4"/>
        <end position="82"/>
    </location>
</feature>
<dbReference type="InterPro" id="IPR014048">
    <property type="entry name" value="MethylDNA_cys_MeTrfase_DNA-bd"/>
</dbReference>
<keyword evidence="5" id="KW-0234">DNA repair</keyword>
<keyword evidence="4" id="KW-0227">DNA damage</keyword>
<evidence type="ECO:0000256" key="5">
    <source>
        <dbReference type="ARBA" id="ARBA00023204"/>
    </source>
</evidence>
<evidence type="ECO:0000256" key="6">
    <source>
        <dbReference type="ARBA" id="ARBA00049348"/>
    </source>
</evidence>
<dbReference type="Pfam" id="PF01035">
    <property type="entry name" value="DNA_binding_1"/>
    <property type="match status" value="1"/>
</dbReference>
<dbReference type="PANTHER" id="PTHR42942:SF1">
    <property type="entry name" value="ALKYLTRANSFERASE-LIKE PROTEIN 1"/>
    <property type="match status" value="1"/>
</dbReference>
<dbReference type="AlphaFoldDB" id="A0A1F7H187"/>
<evidence type="ECO:0000313" key="9">
    <source>
        <dbReference type="Proteomes" id="UP000177159"/>
    </source>
</evidence>
<evidence type="ECO:0000259" key="7">
    <source>
        <dbReference type="Pfam" id="PF01035"/>
    </source>
</evidence>
<evidence type="ECO:0000256" key="3">
    <source>
        <dbReference type="ARBA" id="ARBA00022679"/>
    </source>
</evidence>
<dbReference type="InterPro" id="IPR001497">
    <property type="entry name" value="MethylDNA_cys_MeTrfase_AS"/>
</dbReference>
<dbReference type="GO" id="GO:0032259">
    <property type="term" value="P:methylation"/>
    <property type="evidence" value="ECO:0007669"/>
    <property type="project" value="UniProtKB-KW"/>
</dbReference>
<dbReference type="GO" id="GO:0006281">
    <property type="term" value="P:DNA repair"/>
    <property type="evidence" value="ECO:0007669"/>
    <property type="project" value="UniProtKB-KW"/>
</dbReference>
<gene>
    <name evidence="8" type="ORF">A3C24_00755</name>
</gene>
<protein>
    <recommendedName>
        <fullName evidence="7">Methylated-DNA-[protein]-cysteine S-methyltransferase DNA binding domain-containing protein</fullName>
    </recommendedName>
</protein>
<dbReference type="EMBL" id="MFZM01000001">
    <property type="protein sequence ID" value="OGK24813.1"/>
    <property type="molecule type" value="Genomic_DNA"/>
</dbReference>
<dbReference type="SUPFAM" id="SSF46767">
    <property type="entry name" value="Methylated DNA-protein cysteine methyltransferase, C-terminal domain"/>
    <property type="match status" value="1"/>
</dbReference>
<accession>A0A1F7H187</accession>
<keyword evidence="3" id="KW-0808">Transferase</keyword>
<proteinExistence type="predicted"/>
<evidence type="ECO:0000256" key="1">
    <source>
        <dbReference type="ARBA" id="ARBA00001286"/>
    </source>
</evidence>
<dbReference type="GO" id="GO:0003908">
    <property type="term" value="F:methylated-DNA-[protein]-cysteine S-methyltransferase activity"/>
    <property type="evidence" value="ECO:0007669"/>
    <property type="project" value="UniProtKB-EC"/>
</dbReference>
<dbReference type="PROSITE" id="PS00374">
    <property type="entry name" value="MGMT"/>
    <property type="match status" value="1"/>
</dbReference>
<dbReference type="PANTHER" id="PTHR42942">
    <property type="entry name" value="6-O-METHYLGUANINE DNA METHYLTRANSFERASE"/>
    <property type="match status" value="1"/>
</dbReference>
<name>A0A1F7H187_9BACT</name>
<comment type="caution">
    <text evidence="8">The sequence shown here is derived from an EMBL/GenBank/DDBJ whole genome shotgun (WGS) entry which is preliminary data.</text>
</comment>